<feature type="transmembrane region" description="Helical" evidence="2">
    <location>
        <begin position="493"/>
        <end position="516"/>
    </location>
</feature>
<proteinExistence type="predicted"/>
<feature type="transmembrane region" description="Helical" evidence="2">
    <location>
        <begin position="577"/>
        <end position="596"/>
    </location>
</feature>
<dbReference type="PANTHER" id="PTHR43685:SF3">
    <property type="entry name" value="SLR2126 PROTEIN"/>
    <property type="match status" value="1"/>
</dbReference>
<evidence type="ECO:0000313" key="4">
    <source>
        <dbReference type="Proteomes" id="UP000035932"/>
    </source>
</evidence>
<evidence type="ECO:0000256" key="1">
    <source>
        <dbReference type="SAM" id="MobiDB-lite"/>
    </source>
</evidence>
<comment type="caution">
    <text evidence="3">The sequence shown here is derived from an EMBL/GenBank/DDBJ whole genome shotgun (WGS) entry which is preliminary data.</text>
</comment>
<feature type="compositionally biased region" description="Low complexity" evidence="1">
    <location>
        <begin position="1117"/>
        <end position="1129"/>
    </location>
</feature>
<feature type="transmembrane region" description="Helical" evidence="2">
    <location>
        <begin position="664"/>
        <end position="684"/>
    </location>
</feature>
<feature type="compositionally biased region" description="Low complexity" evidence="1">
    <location>
        <begin position="1162"/>
        <end position="1188"/>
    </location>
</feature>
<sequence>MSLHSQSAASHQAAATPEFPRHVVTAVLVAHDGARWLPKTLAGLLGQERPAQNHVAADTGSSDDSARLLGEALGEDRVLHLARRTGFGAAVDEAARTAGTLTPEDLPYLKRPSGWDPVSRTWRDDAYDLPELPHGEPVQWLWLLHDDSAPEPDALTELLRVADENPDAAVIGPKLRGWYDKKQLLEAGVTIARSGRRWTGLDRREQDQGQHDQVRPVLSVSTAGMLVRRDVYDALGGFDRRLPLMRDDVDLCWRAQSAGHEVLVAPDAVMRHAEAAARERRTVDCAGRTSSSPHRVDKAGAVYTVLANSSGRALPYVLLRVLVGTVLRALAYLIGKAPGQAVDEITGLLATLLRPGRILGARRRRGRPAVPAKELRPLFPPPGASVRANAEQLAGYFGADRDTDAAGAGRHGGAVESGPGGDDADYLEIEQFARLKRIARNPAPVLFALLLLVSVIACRALLGGGSLMGGALLPAPDSGLALWRAYTDDWQPVATGSTAGAPPYLAVLGAFATVLFGSTSAALTLLLVCSVPLAGLTAYFASRPLVESRLLRAWAAVAYAFLPAVTGALAGGRLGTAVLAILLPLIARSAVAAFGFGSGTGGAGDDRSGWRPVWTYTLLLTLATAFTPVVWPLAAVLGAAALCVRLRRGDSRRHADWKTYGLRLTATLAVPLLVLAPWSLSLLMHPSRLLREAGLPYGSGSATALDLLGISPGGPRTAGGLLLIGVVLAALAALLRAERQFAVRTAWAVALASLLLAVVVNRTGWAGPATLVYGLALLAAAAVGADGARERVAASSFGWRQPLAALIALAAAAGPLLGAAGWMISGADGPLERRDPVQVPAFVAEESGTRDQARTLVLGGGPPGGARGNTSPATVSYTLARGSGGRLGDAELAAEAGSSPQLDKVVSSLVAGSGADQSDQLSGFAIRYVLVRDGAPQQMRKVLDATPGLSRLSQLDGSALWRVDRQVARAAIVPGKPGEAPIPVASGPVEVHTKIGPGEAGGAGRVLRIADRAAPGWTATLDGKPLKPKTLDGWAQGFELPAAGGRLDVVHEDALTRTAWHWAQGLLALVLLVMALPGRKARLDDDLPEEEAEAAERSAAGEAGEGRRARRLRAEAESAGDAATSAADEPSGAVADPYAQIPAQPVYGEDAYAYQAYGDQGYGYEQRPQQPYAPAQAPGYDQYPYPQQGHEAGQAYPQQQEQHQPEQHQQHQQHQQEPYPYPPYGQPYEQPYDTYGQHQPRPDGSTQQ</sequence>
<dbReference type="EMBL" id="LFML01000038">
    <property type="protein sequence ID" value="KMO97927.1"/>
    <property type="molecule type" value="Genomic_DNA"/>
</dbReference>
<dbReference type="PATRIC" id="fig|66430.4.peg.4439"/>
<feature type="transmembrane region" description="Helical" evidence="2">
    <location>
        <begin position="765"/>
        <end position="783"/>
    </location>
</feature>
<dbReference type="SUPFAM" id="SSF53448">
    <property type="entry name" value="Nucleotide-diphospho-sugar transferases"/>
    <property type="match status" value="1"/>
</dbReference>
<feature type="region of interest" description="Disordered" evidence="1">
    <location>
        <begin position="1162"/>
        <end position="1248"/>
    </location>
</feature>
<name>A0A0J6XUF6_9ACTN</name>
<dbReference type="InterPro" id="IPR029044">
    <property type="entry name" value="Nucleotide-diphossugar_trans"/>
</dbReference>
<dbReference type="AlphaFoldDB" id="A0A0J6XUF6"/>
<keyword evidence="3" id="KW-0808">Transferase</keyword>
<dbReference type="PANTHER" id="PTHR43685">
    <property type="entry name" value="GLYCOSYLTRANSFERASE"/>
    <property type="match status" value="1"/>
</dbReference>
<dbReference type="RefSeq" id="WP_048476246.1">
    <property type="nucleotide sequence ID" value="NZ_JBIRUD010000002.1"/>
</dbReference>
<feature type="transmembrane region" description="Helical" evidence="2">
    <location>
        <begin position="616"/>
        <end position="644"/>
    </location>
</feature>
<keyword evidence="2" id="KW-0812">Transmembrane</keyword>
<feature type="compositionally biased region" description="Basic and acidic residues" evidence="1">
    <location>
        <begin position="1104"/>
        <end position="1116"/>
    </location>
</feature>
<dbReference type="InterPro" id="IPR050834">
    <property type="entry name" value="Glycosyltransf_2"/>
</dbReference>
<dbReference type="Pfam" id="PF13641">
    <property type="entry name" value="Glyco_tranf_2_3"/>
    <property type="match status" value="1"/>
</dbReference>
<dbReference type="GO" id="GO:0016740">
    <property type="term" value="F:transferase activity"/>
    <property type="evidence" value="ECO:0007669"/>
    <property type="project" value="UniProtKB-KW"/>
</dbReference>
<feature type="transmembrane region" description="Helical" evidence="2">
    <location>
        <begin position="523"/>
        <end position="541"/>
    </location>
</feature>
<feature type="transmembrane region" description="Helical" evidence="2">
    <location>
        <begin position="553"/>
        <end position="570"/>
    </location>
</feature>
<evidence type="ECO:0000313" key="3">
    <source>
        <dbReference type="EMBL" id="KMO97927.1"/>
    </source>
</evidence>
<dbReference type="Gene3D" id="3.90.550.10">
    <property type="entry name" value="Spore Coat Polysaccharide Biosynthesis Protein SpsA, Chain A"/>
    <property type="match status" value="1"/>
</dbReference>
<reference evidence="3 4" key="1">
    <citation type="submission" date="2015-06" db="EMBL/GenBank/DDBJ databases">
        <title>Recapitulation of the evolution of biosynthetic gene clusters reveals hidden chemical diversity on bacterial genomes.</title>
        <authorList>
            <person name="Cruz-Morales P."/>
            <person name="Martinez-Guerrero C."/>
            <person name="Morales-Escalante M.A."/>
            <person name="Yanez-Guerra L.A."/>
            <person name="Kopp J.F."/>
            <person name="Feldmann J."/>
            <person name="Ramos-Aboites H.E."/>
            <person name="Barona-Gomez F."/>
        </authorList>
    </citation>
    <scope>NUCLEOTIDE SEQUENCE [LARGE SCALE GENOMIC DNA]</scope>
    <source>
        <strain evidence="3 4">ATCC 31245</strain>
    </source>
</reference>
<feature type="transmembrane region" description="Helical" evidence="2">
    <location>
        <begin position="803"/>
        <end position="824"/>
    </location>
</feature>
<keyword evidence="4" id="KW-1185">Reference proteome</keyword>
<accession>A0A0J6XUF6</accession>
<feature type="transmembrane region" description="Helical" evidence="2">
    <location>
        <begin position="445"/>
        <end position="473"/>
    </location>
</feature>
<keyword evidence="2" id="KW-1133">Transmembrane helix</keyword>
<gene>
    <name evidence="3" type="ORF">ACS04_10280</name>
</gene>
<dbReference type="STRING" id="66430.ACS04_10280"/>
<evidence type="ECO:0000256" key="2">
    <source>
        <dbReference type="SAM" id="Phobius"/>
    </source>
</evidence>
<dbReference type="Proteomes" id="UP000035932">
    <property type="component" value="Unassembled WGS sequence"/>
</dbReference>
<feature type="transmembrane region" description="Helical" evidence="2">
    <location>
        <begin position="741"/>
        <end position="759"/>
    </location>
</feature>
<feature type="region of interest" description="Disordered" evidence="1">
    <location>
        <begin position="1085"/>
        <end position="1133"/>
    </location>
</feature>
<dbReference type="OrthoDB" id="3734530at2"/>
<protein>
    <submittedName>
        <fullName evidence="3">Family 2 glycosyl transferase</fullName>
    </submittedName>
</protein>
<keyword evidence="2" id="KW-0472">Membrane</keyword>
<feature type="transmembrane region" description="Helical" evidence="2">
    <location>
        <begin position="717"/>
        <end position="734"/>
    </location>
</feature>
<organism evidence="3 4">
    <name type="scientific">Streptomyces roseus</name>
    <dbReference type="NCBI Taxonomy" id="66430"/>
    <lineage>
        <taxon>Bacteria</taxon>
        <taxon>Bacillati</taxon>
        <taxon>Actinomycetota</taxon>
        <taxon>Actinomycetes</taxon>
        <taxon>Kitasatosporales</taxon>
        <taxon>Streptomycetaceae</taxon>
        <taxon>Streptomyces</taxon>
    </lineage>
</organism>